<gene>
    <name evidence="10" type="ORF">THRCLA_05238</name>
</gene>
<dbReference type="InterPro" id="IPR008568">
    <property type="entry name" value="EMC3"/>
</dbReference>
<evidence type="ECO:0000313" key="10">
    <source>
        <dbReference type="EMBL" id="OQS02382.1"/>
    </source>
</evidence>
<evidence type="ECO:0000256" key="6">
    <source>
        <dbReference type="ARBA" id="ARBA00023136"/>
    </source>
</evidence>
<evidence type="ECO:0000256" key="5">
    <source>
        <dbReference type="ARBA" id="ARBA00022989"/>
    </source>
</evidence>
<organism evidence="10 11">
    <name type="scientific">Thraustotheca clavata</name>
    <dbReference type="NCBI Taxonomy" id="74557"/>
    <lineage>
        <taxon>Eukaryota</taxon>
        <taxon>Sar</taxon>
        <taxon>Stramenopiles</taxon>
        <taxon>Oomycota</taxon>
        <taxon>Saprolegniomycetes</taxon>
        <taxon>Saprolegniales</taxon>
        <taxon>Achlyaceae</taxon>
        <taxon>Thraustotheca</taxon>
    </lineage>
</organism>
<feature type="transmembrane region" description="Helical" evidence="9">
    <location>
        <begin position="119"/>
        <end position="140"/>
    </location>
</feature>
<evidence type="ECO:0000256" key="8">
    <source>
        <dbReference type="SAM" id="MobiDB-lite"/>
    </source>
</evidence>
<accession>A0A1V9ZWI4</accession>
<dbReference type="GO" id="GO:0072546">
    <property type="term" value="C:EMC complex"/>
    <property type="evidence" value="ECO:0007669"/>
    <property type="project" value="TreeGrafter"/>
</dbReference>
<evidence type="ECO:0000256" key="4">
    <source>
        <dbReference type="ARBA" id="ARBA00022692"/>
    </source>
</evidence>
<dbReference type="Pfam" id="PF01956">
    <property type="entry name" value="EMC3_TMCO1"/>
    <property type="match status" value="1"/>
</dbReference>
<evidence type="ECO:0000256" key="7">
    <source>
        <dbReference type="PIRNR" id="PIRNR010045"/>
    </source>
</evidence>
<dbReference type="SMART" id="SM01415">
    <property type="entry name" value="DUF106"/>
    <property type="match status" value="1"/>
</dbReference>
<comment type="similarity">
    <text evidence="2 7">Belongs to the EMC3 family.</text>
</comment>
<dbReference type="STRING" id="74557.A0A1V9ZWI4"/>
<keyword evidence="6 9" id="KW-0472">Membrane</keyword>
<evidence type="ECO:0000313" key="11">
    <source>
        <dbReference type="Proteomes" id="UP000243217"/>
    </source>
</evidence>
<dbReference type="AlphaFoldDB" id="A0A1V9ZWI4"/>
<proteinExistence type="inferred from homology"/>
<feature type="region of interest" description="Disordered" evidence="8">
    <location>
        <begin position="252"/>
        <end position="278"/>
    </location>
</feature>
<comment type="caution">
    <text evidence="10">The sequence shown here is derived from an EMBL/GenBank/DDBJ whole genome shotgun (WGS) entry which is preliminary data.</text>
</comment>
<feature type="transmembrane region" description="Helical" evidence="9">
    <location>
        <begin position="13"/>
        <end position="32"/>
    </location>
</feature>
<keyword evidence="4 9" id="KW-0812">Transmembrane</keyword>
<evidence type="ECO:0000256" key="9">
    <source>
        <dbReference type="SAM" id="Phobius"/>
    </source>
</evidence>
<keyword evidence="5 9" id="KW-1133">Transmembrane helix</keyword>
<keyword evidence="11" id="KW-1185">Reference proteome</keyword>
<dbReference type="OrthoDB" id="6745403at2759"/>
<dbReference type="GO" id="GO:0034975">
    <property type="term" value="P:protein folding in endoplasmic reticulum"/>
    <property type="evidence" value="ECO:0007669"/>
    <property type="project" value="TreeGrafter"/>
</dbReference>
<reference evidence="10 11" key="1">
    <citation type="journal article" date="2014" name="Genome Biol. Evol.">
        <title>The secreted proteins of Achlya hypogyna and Thraustotheca clavata identify the ancestral oomycete secretome and reveal gene acquisitions by horizontal gene transfer.</title>
        <authorList>
            <person name="Misner I."/>
            <person name="Blouin N."/>
            <person name="Leonard G."/>
            <person name="Richards T.A."/>
            <person name="Lane C.E."/>
        </authorList>
    </citation>
    <scope>NUCLEOTIDE SEQUENCE [LARGE SCALE GENOMIC DNA]</scope>
    <source>
        <strain evidence="10 11">ATCC 34112</strain>
    </source>
</reference>
<feature type="compositionally biased region" description="Basic residues" evidence="8">
    <location>
        <begin position="269"/>
        <end position="278"/>
    </location>
</feature>
<name>A0A1V9ZWI4_9STRA</name>
<dbReference type="PANTHER" id="PTHR13116:SF5">
    <property type="entry name" value="ER MEMBRANE PROTEIN COMPLEX SUBUNIT 3"/>
    <property type="match status" value="1"/>
</dbReference>
<evidence type="ECO:0000256" key="3">
    <source>
        <dbReference type="ARBA" id="ARBA00020822"/>
    </source>
</evidence>
<feature type="transmembrane region" description="Helical" evidence="9">
    <location>
        <begin position="173"/>
        <end position="194"/>
    </location>
</feature>
<dbReference type="PIRSF" id="PIRSF010045">
    <property type="entry name" value="DUF850_TM_euk"/>
    <property type="match status" value="1"/>
</dbReference>
<sequence>MADIILDISIRDWVIVPMIILFVCSAMIRNYVSVLLKSEDAGDLEEMRKMQTVKRATMLRMNCQYVQRSAFSMRKFYFTASEKNDGVQGVLREKVKNDAMNQMMNPNSMMKMMKGNMTFMVSNFVMMGLMGYFFGGFVLVKVPFSLTQRFKAMLQRGIEMTTLDVSYVSSVSLYFLIMFGMSGFMSLILGSGNMNDDAKAMQMQMGMGAGPGMAFDAPRIYKQERVNLRLHVHEYALEYAEKKLLGDEIPKKIESPAPTAPVISDAAASKRRRQRPAA</sequence>
<dbReference type="InterPro" id="IPR002809">
    <property type="entry name" value="EMC3/TMCO1"/>
</dbReference>
<dbReference type="PANTHER" id="PTHR13116">
    <property type="entry name" value="ER MEMBRANE PROTEIN COMPLEX SUBUNIT 3"/>
    <property type="match status" value="1"/>
</dbReference>
<evidence type="ECO:0000256" key="2">
    <source>
        <dbReference type="ARBA" id="ARBA00005376"/>
    </source>
</evidence>
<dbReference type="Proteomes" id="UP000243217">
    <property type="component" value="Unassembled WGS sequence"/>
</dbReference>
<protein>
    <recommendedName>
        <fullName evidence="3 7">ER membrane protein complex subunit 3</fullName>
    </recommendedName>
</protein>
<evidence type="ECO:0000256" key="1">
    <source>
        <dbReference type="ARBA" id="ARBA00004141"/>
    </source>
</evidence>
<dbReference type="EMBL" id="JNBS01001138">
    <property type="protein sequence ID" value="OQS02382.1"/>
    <property type="molecule type" value="Genomic_DNA"/>
</dbReference>
<comment type="subcellular location">
    <subcellularLocation>
        <location evidence="1">Membrane</location>
        <topology evidence="1">Multi-pass membrane protein</topology>
    </subcellularLocation>
</comment>